<comment type="caution">
    <text evidence="7">The sequence shown here is derived from an EMBL/GenBank/DDBJ whole genome shotgun (WGS) entry which is preliminary data.</text>
</comment>
<evidence type="ECO:0000256" key="4">
    <source>
        <dbReference type="PROSITE-ProRule" id="PRU00277"/>
    </source>
</evidence>
<name>A0A098RYA7_9BACT</name>
<evidence type="ECO:0000313" key="7">
    <source>
        <dbReference type="EMBL" id="KGE85164.1"/>
    </source>
</evidence>
<protein>
    <recommendedName>
        <fullName evidence="5">Peptidyl-prolyl cis-trans isomerase</fullName>
        <ecNumber evidence="5">5.2.1.8</ecNumber>
    </recommendedName>
</protein>
<sequence>MKYVIHEEGDGAQAAPGKMVGVHYYGALVENGQKFDDSFSRGRPLDLPLGQGRVIPGWEEGIALFKGGTKATLFIPAELGYGEAGSPPAIPGGAELMFYVELGEVQ</sequence>
<evidence type="ECO:0000256" key="3">
    <source>
        <dbReference type="ARBA" id="ARBA00023235"/>
    </source>
</evidence>
<comment type="similarity">
    <text evidence="5">Belongs to the FKBP-type PPIase family.</text>
</comment>
<dbReference type="EC" id="5.2.1.8" evidence="5"/>
<reference evidence="7 8" key="1">
    <citation type="journal article" date="2014" name="Int. J. Syst. Evol. Microbiol.">
        <title>Phaeodactylibacter xiamenensis gen. nov., sp. nov., a member of the family Saprospiraceae isolated from the marine alga Phaeodactylum tricornutum.</title>
        <authorList>
            <person name="Chen Z.Jr."/>
            <person name="Lei X."/>
            <person name="Lai Q."/>
            <person name="Li Y."/>
            <person name="Zhang B."/>
            <person name="Zhang J."/>
            <person name="Zhang H."/>
            <person name="Yang L."/>
            <person name="Zheng W."/>
            <person name="Tian Y."/>
            <person name="Yu Z."/>
            <person name="Xu H.Jr."/>
            <person name="Zheng T."/>
        </authorList>
    </citation>
    <scope>NUCLEOTIDE SEQUENCE [LARGE SCALE GENOMIC DNA]</scope>
    <source>
        <strain evidence="7 8">KD52</strain>
    </source>
</reference>
<dbReference type="InterPro" id="IPR001179">
    <property type="entry name" value="PPIase_FKBP_dom"/>
</dbReference>
<dbReference type="SUPFAM" id="SSF54534">
    <property type="entry name" value="FKBP-like"/>
    <property type="match status" value="1"/>
</dbReference>
<dbReference type="AlphaFoldDB" id="A0A098RYA7"/>
<keyword evidence="2 4" id="KW-0697">Rotamase</keyword>
<dbReference type="FunFam" id="3.10.50.40:FF:000006">
    <property type="entry name" value="Peptidyl-prolyl cis-trans isomerase"/>
    <property type="match status" value="1"/>
</dbReference>
<keyword evidence="8" id="KW-1185">Reference proteome</keyword>
<proteinExistence type="inferred from homology"/>
<evidence type="ECO:0000259" key="6">
    <source>
        <dbReference type="PROSITE" id="PS50059"/>
    </source>
</evidence>
<gene>
    <name evidence="7" type="ORF">IX84_29230</name>
</gene>
<dbReference type="InterPro" id="IPR046357">
    <property type="entry name" value="PPIase_dom_sf"/>
</dbReference>
<keyword evidence="3 4" id="KW-0413">Isomerase</keyword>
<dbReference type="Pfam" id="PF00254">
    <property type="entry name" value="FKBP_C"/>
    <property type="match status" value="1"/>
</dbReference>
<feature type="domain" description="PPIase FKBP-type" evidence="6">
    <location>
        <begin position="17"/>
        <end position="106"/>
    </location>
</feature>
<dbReference type="PANTHER" id="PTHR45779:SF7">
    <property type="entry name" value="PEPTIDYLPROLYL ISOMERASE"/>
    <property type="match status" value="1"/>
</dbReference>
<evidence type="ECO:0000256" key="1">
    <source>
        <dbReference type="ARBA" id="ARBA00000971"/>
    </source>
</evidence>
<dbReference type="Gene3D" id="3.10.50.40">
    <property type="match status" value="1"/>
</dbReference>
<dbReference type="InterPro" id="IPR044609">
    <property type="entry name" value="FKBP2/11"/>
</dbReference>
<accession>A0A098RYA7</accession>
<dbReference type="GO" id="GO:0003755">
    <property type="term" value="F:peptidyl-prolyl cis-trans isomerase activity"/>
    <property type="evidence" value="ECO:0007669"/>
    <property type="project" value="UniProtKB-UniRule"/>
</dbReference>
<dbReference type="EMBL" id="JPOS01000092">
    <property type="protein sequence ID" value="KGE85164.1"/>
    <property type="molecule type" value="Genomic_DNA"/>
</dbReference>
<evidence type="ECO:0000256" key="5">
    <source>
        <dbReference type="RuleBase" id="RU003915"/>
    </source>
</evidence>
<evidence type="ECO:0000313" key="8">
    <source>
        <dbReference type="Proteomes" id="UP000029736"/>
    </source>
</evidence>
<dbReference type="Proteomes" id="UP000029736">
    <property type="component" value="Unassembled WGS sequence"/>
</dbReference>
<comment type="catalytic activity">
    <reaction evidence="1 4 5">
        <text>[protein]-peptidylproline (omega=180) = [protein]-peptidylproline (omega=0)</text>
        <dbReference type="Rhea" id="RHEA:16237"/>
        <dbReference type="Rhea" id="RHEA-COMP:10747"/>
        <dbReference type="Rhea" id="RHEA-COMP:10748"/>
        <dbReference type="ChEBI" id="CHEBI:83833"/>
        <dbReference type="ChEBI" id="CHEBI:83834"/>
        <dbReference type="EC" id="5.2.1.8"/>
    </reaction>
</comment>
<dbReference type="PROSITE" id="PS50059">
    <property type="entry name" value="FKBP_PPIASE"/>
    <property type="match status" value="1"/>
</dbReference>
<dbReference type="STRING" id="1524460.IX84_29230"/>
<organism evidence="7 8">
    <name type="scientific">Phaeodactylibacter xiamenensis</name>
    <dbReference type="NCBI Taxonomy" id="1524460"/>
    <lineage>
        <taxon>Bacteria</taxon>
        <taxon>Pseudomonadati</taxon>
        <taxon>Bacteroidota</taxon>
        <taxon>Saprospiria</taxon>
        <taxon>Saprospirales</taxon>
        <taxon>Haliscomenobacteraceae</taxon>
        <taxon>Phaeodactylibacter</taxon>
    </lineage>
</organism>
<evidence type="ECO:0000256" key="2">
    <source>
        <dbReference type="ARBA" id="ARBA00023110"/>
    </source>
</evidence>
<dbReference type="PANTHER" id="PTHR45779">
    <property type="entry name" value="PEPTIDYLPROLYL ISOMERASE"/>
    <property type="match status" value="1"/>
</dbReference>